<name>A0A9N8J9S9_9PEZI</name>
<feature type="domain" description="DUF7730" evidence="1">
    <location>
        <begin position="102"/>
        <end position="300"/>
    </location>
</feature>
<dbReference type="PANTHER" id="PTHR38790">
    <property type="entry name" value="2EXR DOMAIN-CONTAINING PROTEIN-RELATED"/>
    <property type="match status" value="1"/>
</dbReference>
<evidence type="ECO:0000259" key="1">
    <source>
        <dbReference type="Pfam" id="PF24864"/>
    </source>
</evidence>
<dbReference type="InterPro" id="IPR056632">
    <property type="entry name" value="DUF7730"/>
</dbReference>
<accession>A0A9N8J9S9</accession>
<keyword evidence="3" id="KW-1185">Reference proteome</keyword>
<protein>
    <recommendedName>
        <fullName evidence="1">DUF7730 domain-containing protein</fullName>
    </recommendedName>
</protein>
<gene>
    <name evidence="2" type="ORF">AWRI4619_LOCUS2524</name>
</gene>
<evidence type="ECO:0000313" key="3">
    <source>
        <dbReference type="Proteomes" id="UP000716446"/>
    </source>
</evidence>
<proteinExistence type="predicted"/>
<comment type="caution">
    <text evidence="2">The sequence shown here is derived from an EMBL/GenBank/DDBJ whole genome shotgun (WGS) entry which is preliminary data.</text>
</comment>
<reference evidence="2" key="1">
    <citation type="submission" date="2020-06" db="EMBL/GenBank/DDBJ databases">
        <authorList>
            <person name="Onetto C."/>
        </authorList>
    </citation>
    <scope>NUCLEOTIDE SEQUENCE</scope>
</reference>
<dbReference type="Pfam" id="PF24864">
    <property type="entry name" value="DUF7730"/>
    <property type="match status" value="1"/>
</dbReference>
<dbReference type="Proteomes" id="UP000716446">
    <property type="component" value="Unassembled WGS sequence"/>
</dbReference>
<dbReference type="AlphaFoldDB" id="A0A9N8J9S9"/>
<evidence type="ECO:0000313" key="2">
    <source>
        <dbReference type="EMBL" id="CAD0083957.1"/>
    </source>
</evidence>
<dbReference type="EMBL" id="CAIJEN010000003">
    <property type="protein sequence ID" value="CAD0083957.1"/>
    <property type="molecule type" value="Genomic_DNA"/>
</dbReference>
<sequence length="451" mass="51947">MATSGDKKATKLVIPDNLSSTNACVLEPLCGDEPKVEPKSEQATAISDEPAKKKQRWTTRYLTEFPLENVFREISQLKARSKSGQGSKHKQQAYALLPGILRLPVEIRNQIYGYLFHQRLITIKQNDAWPYQKGSALVDAITEYRSPDRPKAVKSLRIIPTTKQTPESVHRKTMKARGVSYDGIPGQKPQPREGIIWETSLSSLLYTCKTIYAETGPILYGTSVFYFDDAQRLRAFLKTVSDRNLACITRLHVHVRIYGIPNKAADNVWEQEHTQCWTSIFAKIAKKMINLRAMRVTLTMRNVTDGLKRAFRPIKHNTDWKRRAGHMLMLRPLSSLSKLDDLRVSIKATDNIMQQYDEMLPLLVYRYFELSDINPRHDLQGMVMKIHRKFFEDMQVGLEQAMTDVARSKNVNESFKSLALVTVEYMDYLLDPIGYMLIKEFPKKKKKEEED</sequence>
<organism evidence="2 3">
    <name type="scientific">Aureobasidium vineae</name>
    <dbReference type="NCBI Taxonomy" id="2773715"/>
    <lineage>
        <taxon>Eukaryota</taxon>
        <taxon>Fungi</taxon>
        <taxon>Dikarya</taxon>
        <taxon>Ascomycota</taxon>
        <taxon>Pezizomycotina</taxon>
        <taxon>Dothideomycetes</taxon>
        <taxon>Dothideomycetidae</taxon>
        <taxon>Dothideales</taxon>
        <taxon>Saccotheciaceae</taxon>
        <taxon>Aureobasidium</taxon>
    </lineage>
</organism>